<dbReference type="PANTHER" id="PTHR46796">
    <property type="entry name" value="HTH-TYPE TRANSCRIPTIONAL ACTIVATOR RHAS-RELATED"/>
    <property type="match status" value="1"/>
</dbReference>
<dbReference type="InterPro" id="IPR050204">
    <property type="entry name" value="AraC_XylS_family_regulators"/>
</dbReference>
<dbReference type="Proteomes" id="UP000630805">
    <property type="component" value="Unassembled WGS sequence"/>
</dbReference>
<reference evidence="5 6" key="1">
    <citation type="submission" date="2020-06" db="EMBL/GenBank/DDBJ databases">
        <authorList>
            <person name="Cao W.R."/>
        </authorList>
    </citation>
    <scope>NUCLEOTIDE SEQUENCE [LARGE SCALE GENOMIC DNA]</scope>
    <source>
        <strain evidence="5 6">B1Z28</strain>
    </source>
</reference>
<dbReference type="EMBL" id="JABXWT010000055">
    <property type="protein sequence ID" value="NVO58692.1"/>
    <property type="molecule type" value="Genomic_DNA"/>
</dbReference>
<dbReference type="Gene3D" id="1.10.10.60">
    <property type="entry name" value="Homeodomain-like"/>
    <property type="match status" value="1"/>
</dbReference>
<sequence length="331" mass="36959">MKHYVLRNNHANVVKKEPTMSKRVRNIDVVLRDSAAKASAEIVVEFYQALNNLVEDQVYIVNFRVPLEEPVGGPSHWAGRTAIFWGDLENKWSLLGSEKSWASQVLNLSSRTILVGGSVLLLAQIGRVDQPVAAIHSNFKTAALEIGLTNTGTGTHFAPDGRTHSASTRLGALSLLSEFVSLDHGTHLADILRGYIGLTEPQRNYESKLAIQLIHRSGGDHLVTLAVDTMLDHIEDPLRIPDLSNLLNTSTRQLQRRFQSKTGVKLLTTYRELRMERAYSLLRYTDMPQTEISAATGFSSNTALTRAFLDHYKAKPKDVRNQRFLGEFSNQ</sequence>
<dbReference type="SUPFAM" id="SSF46689">
    <property type="entry name" value="Homeodomain-like"/>
    <property type="match status" value="1"/>
</dbReference>
<keyword evidence="3" id="KW-0804">Transcription</keyword>
<dbReference type="Pfam" id="PF12833">
    <property type="entry name" value="HTH_18"/>
    <property type="match status" value="1"/>
</dbReference>
<evidence type="ECO:0000256" key="3">
    <source>
        <dbReference type="ARBA" id="ARBA00023163"/>
    </source>
</evidence>
<name>A0ABX2PWV3_9RHOB</name>
<keyword evidence="2" id="KW-0238">DNA-binding</keyword>
<evidence type="ECO:0000313" key="6">
    <source>
        <dbReference type="Proteomes" id="UP000630805"/>
    </source>
</evidence>
<evidence type="ECO:0000259" key="4">
    <source>
        <dbReference type="PROSITE" id="PS01124"/>
    </source>
</evidence>
<dbReference type="PROSITE" id="PS01124">
    <property type="entry name" value="HTH_ARAC_FAMILY_2"/>
    <property type="match status" value="1"/>
</dbReference>
<comment type="caution">
    <text evidence="5">The sequence shown here is derived from an EMBL/GenBank/DDBJ whole genome shotgun (WGS) entry which is preliminary data.</text>
</comment>
<feature type="domain" description="HTH araC/xylS-type" evidence="4">
    <location>
        <begin position="224"/>
        <end position="322"/>
    </location>
</feature>
<accession>A0ABX2PWV3</accession>
<dbReference type="InterPro" id="IPR018060">
    <property type="entry name" value="HTH_AraC"/>
</dbReference>
<proteinExistence type="predicted"/>
<evidence type="ECO:0000256" key="2">
    <source>
        <dbReference type="ARBA" id="ARBA00023125"/>
    </source>
</evidence>
<dbReference type="InterPro" id="IPR009057">
    <property type="entry name" value="Homeodomain-like_sf"/>
</dbReference>
<protein>
    <submittedName>
        <fullName evidence="5">Helix-turn-helix domain-containing protein</fullName>
    </submittedName>
</protein>
<dbReference type="SMART" id="SM00342">
    <property type="entry name" value="HTH_ARAC"/>
    <property type="match status" value="1"/>
</dbReference>
<evidence type="ECO:0000313" key="5">
    <source>
        <dbReference type="EMBL" id="NVO58692.1"/>
    </source>
</evidence>
<evidence type="ECO:0000256" key="1">
    <source>
        <dbReference type="ARBA" id="ARBA00023015"/>
    </source>
</evidence>
<dbReference type="RefSeq" id="WP_176867760.1">
    <property type="nucleotide sequence ID" value="NZ_JABXWT010000055.1"/>
</dbReference>
<keyword evidence="6" id="KW-1185">Reference proteome</keyword>
<organism evidence="5 6">
    <name type="scientific">Ruegeria haliotis</name>
    <dbReference type="NCBI Taxonomy" id="2747601"/>
    <lineage>
        <taxon>Bacteria</taxon>
        <taxon>Pseudomonadati</taxon>
        <taxon>Pseudomonadota</taxon>
        <taxon>Alphaproteobacteria</taxon>
        <taxon>Rhodobacterales</taxon>
        <taxon>Roseobacteraceae</taxon>
        <taxon>Ruegeria</taxon>
    </lineage>
</organism>
<gene>
    <name evidence="5" type="ORF">HW561_23250</name>
</gene>
<keyword evidence="1" id="KW-0805">Transcription regulation</keyword>